<sequence>MSRFLLFLATTALLCAAVPAAAHAATANVSPDGQFLDIVETTPGEANDIRISITRNGVGAQMIEFYDSAGNVDGAGCYKSGAAVRCSDPVQQVRVRTGTGDDRVSVDDTDLGFGTGALDVDLGEGNDIYTAEQERGQATVRGAAGNDKLTGGGMADDLDGGTGDDTVNGFEGSDTVKGGEGADTVSGDTFSDKGVFTDVVDGGPGVDTQDDYRFSGDAANAPAITVSLDGQPNDGRPGENDNVTGVEKLKSGSAGSFTGDDAANEFVAPQTGAAGTLLGLGGDDVLIAGDANGDTVDGGAANDTVEGGFGDDRLIGGPGRDTIAGDRKTRCNEMACDLIVAGNDTIEVRDGEVDSISCGPGTDRVVADAADVVAADCETVERPSSSGNPPGGGTTAKPALIVRTVKLRAALRGGLKVTVTNVRGKVTLKARRGRTTVATGRASAKAGRAVVTLRFTKKARRALARTRKVTLTISGAGVSRKVTLKR</sequence>
<dbReference type="Proteomes" id="UP001058860">
    <property type="component" value="Chromosome"/>
</dbReference>
<evidence type="ECO:0000256" key="4">
    <source>
        <dbReference type="SAM" id="SignalP"/>
    </source>
</evidence>
<evidence type="ECO:0000313" key="5">
    <source>
        <dbReference type="EMBL" id="UUY03905.1"/>
    </source>
</evidence>
<organism evidence="5 6">
    <name type="scientific">Svornostia abyssi</name>
    <dbReference type="NCBI Taxonomy" id="2898438"/>
    <lineage>
        <taxon>Bacteria</taxon>
        <taxon>Bacillati</taxon>
        <taxon>Actinomycetota</taxon>
        <taxon>Thermoleophilia</taxon>
        <taxon>Solirubrobacterales</taxon>
        <taxon>Baekduiaceae</taxon>
        <taxon>Svornostia</taxon>
    </lineage>
</organism>
<dbReference type="EMBL" id="CP088295">
    <property type="protein sequence ID" value="UUY03905.1"/>
    <property type="molecule type" value="Genomic_DNA"/>
</dbReference>
<evidence type="ECO:0000256" key="2">
    <source>
        <dbReference type="ARBA" id="ARBA00022525"/>
    </source>
</evidence>
<dbReference type="RefSeq" id="WP_353864405.1">
    <property type="nucleotide sequence ID" value="NZ_CP088295.1"/>
</dbReference>
<dbReference type="PRINTS" id="PR00313">
    <property type="entry name" value="CABNDNGRPT"/>
</dbReference>
<keyword evidence="6" id="KW-1185">Reference proteome</keyword>
<evidence type="ECO:0000256" key="3">
    <source>
        <dbReference type="SAM" id="MobiDB-lite"/>
    </source>
</evidence>
<accession>A0ABY5PHG7</accession>
<evidence type="ECO:0008006" key="7">
    <source>
        <dbReference type="Google" id="ProtNLM"/>
    </source>
</evidence>
<protein>
    <recommendedName>
        <fullName evidence="7">Alkaline phosphatase</fullName>
    </recommendedName>
</protein>
<dbReference type="InterPro" id="IPR001343">
    <property type="entry name" value="Hemolysn_Ca-bd"/>
</dbReference>
<dbReference type="Gene3D" id="2.150.10.10">
    <property type="entry name" value="Serralysin-like metalloprotease, C-terminal"/>
    <property type="match status" value="2"/>
</dbReference>
<dbReference type="SUPFAM" id="SSF51120">
    <property type="entry name" value="beta-Roll"/>
    <property type="match status" value="2"/>
</dbReference>
<dbReference type="PANTHER" id="PTHR38340">
    <property type="entry name" value="S-LAYER PROTEIN"/>
    <property type="match status" value="1"/>
</dbReference>
<dbReference type="InterPro" id="IPR011049">
    <property type="entry name" value="Serralysin-like_metalloprot_C"/>
</dbReference>
<feature type="signal peptide" evidence="4">
    <location>
        <begin position="1"/>
        <end position="24"/>
    </location>
</feature>
<proteinExistence type="predicted"/>
<evidence type="ECO:0000313" key="6">
    <source>
        <dbReference type="Proteomes" id="UP001058860"/>
    </source>
</evidence>
<comment type="subcellular location">
    <subcellularLocation>
        <location evidence="1">Secreted</location>
    </subcellularLocation>
</comment>
<name>A0ABY5PHG7_9ACTN</name>
<gene>
    <name evidence="5" type="ORF">LRS13_25195</name>
</gene>
<dbReference type="Pfam" id="PF00353">
    <property type="entry name" value="HemolysinCabind"/>
    <property type="match status" value="2"/>
</dbReference>
<keyword evidence="4" id="KW-0732">Signal</keyword>
<reference evidence="6" key="1">
    <citation type="submission" date="2021-11" db="EMBL/GenBank/DDBJ databases">
        <title>Cultivation dependent microbiological survey of springs from the worlds oldest radium mine currently devoted to the extraction of radon-saturated water.</title>
        <authorList>
            <person name="Kapinusova G."/>
            <person name="Smrhova T."/>
            <person name="Strejcek M."/>
            <person name="Suman J."/>
            <person name="Jani K."/>
            <person name="Pajer P."/>
            <person name="Uhlik O."/>
        </authorList>
    </citation>
    <scope>NUCLEOTIDE SEQUENCE [LARGE SCALE GENOMIC DNA]</scope>
    <source>
        <strain evidence="6">J379</strain>
    </source>
</reference>
<evidence type="ECO:0000256" key="1">
    <source>
        <dbReference type="ARBA" id="ARBA00004613"/>
    </source>
</evidence>
<dbReference type="InterPro" id="IPR050557">
    <property type="entry name" value="RTX_toxin/Mannuronan_C5-epim"/>
</dbReference>
<dbReference type="PANTHER" id="PTHR38340:SF1">
    <property type="entry name" value="S-LAYER PROTEIN"/>
    <property type="match status" value="1"/>
</dbReference>
<feature type="chain" id="PRO_5046329403" description="Alkaline phosphatase" evidence="4">
    <location>
        <begin position="25"/>
        <end position="486"/>
    </location>
</feature>
<feature type="region of interest" description="Disordered" evidence="3">
    <location>
        <begin position="170"/>
        <end position="189"/>
    </location>
</feature>
<keyword evidence="2" id="KW-0964">Secreted</keyword>